<proteinExistence type="predicted"/>
<comment type="caution">
    <text evidence="1">The sequence shown here is derived from an EMBL/GenBank/DDBJ whole genome shotgun (WGS) entry which is preliminary data.</text>
</comment>
<accession>A0A853F673</accession>
<reference evidence="1 2" key="1">
    <citation type="submission" date="2020-05" db="EMBL/GenBank/DDBJ databases">
        <title>Horizontal transmission and recombination maintain forever young bacterial symbiont genomes.</title>
        <authorList>
            <person name="Russell S.L."/>
            <person name="Pepper-Tunick E."/>
            <person name="Svedberg J."/>
            <person name="Byrne A."/>
            <person name="Ruelas Castillo J."/>
            <person name="Vollmers C."/>
            <person name="Beinart R.A."/>
            <person name="Corbett-Detig R."/>
        </authorList>
    </citation>
    <scope>NUCLEOTIDE SEQUENCE [LARGE SCALE GENOMIC DNA]</scope>
    <source>
        <strain evidence="1">455</strain>
    </source>
</reference>
<sequence length="163" mass="19444">MLKEYRKFILETLNLEPIVIKAMDKEEGHGWSFHQALEICDEYRKFLVLCLQNPNVAIVPSTQIDDFWHLHILDTQKYAEDCQQCFGYFLHHFPYFGMRNKQDEQNLKDAWCQTKSLYMREFSSMPEHLWLASKRCPNCGRRIEGNDMLVNERPSFADYQLNA</sequence>
<dbReference type="Proteomes" id="UP000568751">
    <property type="component" value="Unassembled WGS sequence"/>
</dbReference>
<evidence type="ECO:0000313" key="2">
    <source>
        <dbReference type="Proteomes" id="UP000568751"/>
    </source>
</evidence>
<name>A0A853F673_9GAMM</name>
<evidence type="ECO:0000313" key="1">
    <source>
        <dbReference type="EMBL" id="NYT27720.1"/>
    </source>
</evidence>
<protein>
    <recommendedName>
        <fullName evidence="3">Glycine-rich domain-containing protein-like</fullName>
    </recommendedName>
</protein>
<dbReference type="EMBL" id="JACCHT010000001">
    <property type="protein sequence ID" value="NYT27720.1"/>
    <property type="molecule type" value="Genomic_DNA"/>
</dbReference>
<organism evidence="1 2">
    <name type="scientific">Candidatus Thiodubiliella endoseptemdiera</name>
    <dbReference type="NCBI Taxonomy" id="2738886"/>
    <lineage>
        <taxon>Bacteria</taxon>
        <taxon>Pseudomonadati</taxon>
        <taxon>Pseudomonadota</taxon>
        <taxon>Gammaproteobacteria</taxon>
        <taxon>Candidatus Pseudothioglobaceae</taxon>
        <taxon>Candidatus Thiodubiliella</taxon>
    </lineage>
</organism>
<dbReference type="AlphaFoldDB" id="A0A853F673"/>
<gene>
    <name evidence="1" type="ORF">H0A76_07355</name>
</gene>
<evidence type="ECO:0008006" key="3">
    <source>
        <dbReference type="Google" id="ProtNLM"/>
    </source>
</evidence>